<keyword evidence="2" id="KW-1185">Reference proteome</keyword>
<accession>A0A6N7QVL3</accession>
<gene>
    <name evidence="1" type="ORF">GH885_02380</name>
</gene>
<organism evidence="1 2">
    <name type="scientific">Gracilibacillus thailandensis</name>
    <dbReference type="NCBI Taxonomy" id="563735"/>
    <lineage>
        <taxon>Bacteria</taxon>
        <taxon>Bacillati</taxon>
        <taxon>Bacillota</taxon>
        <taxon>Bacilli</taxon>
        <taxon>Bacillales</taxon>
        <taxon>Bacillaceae</taxon>
        <taxon>Gracilibacillus</taxon>
    </lineage>
</organism>
<dbReference type="Proteomes" id="UP000435187">
    <property type="component" value="Unassembled WGS sequence"/>
</dbReference>
<dbReference type="SUPFAM" id="SSF53756">
    <property type="entry name" value="UDP-Glycosyltransferase/glycogen phosphorylase"/>
    <property type="match status" value="1"/>
</dbReference>
<comment type="caution">
    <text evidence="1">The sequence shown here is derived from an EMBL/GenBank/DDBJ whole genome shotgun (WGS) entry which is preliminary data.</text>
</comment>
<dbReference type="Pfam" id="PF02684">
    <property type="entry name" value="LpxB"/>
    <property type="match status" value="1"/>
</dbReference>
<dbReference type="Gene3D" id="3.40.50.12580">
    <property type="match status" value="1"/>
</dbReference>
<reference evidence="1 2" key="1">
    <citation type="submission" date="2019-10" db="EMBL/GenBank/DDBJ databases">
        <title>Gracilibacillus salitolerans sp. nov., a moderate halophile isolated from a saline soil in northwest China.</title>
        <authorList>
            <person name="Gan L."/>
        </authorList>
    </citation>
    <scope>NUCLEOTIDE SEQUENCE [LARGE SCALE GENOMIC DNA]</scope>
    <source>
        <strain evidence="1 2">TP2-8</strain>
    </source>
</reference>
<proteinExistence type="predicted"/>
<dbReference type="GO" id="GO:0009245">
    <property type="term" value="P:lipid A biosynthetic process"/>
    <property type="evidence" value="ECO:0007669"/>
    <property type="project" value="InterPro"/>
</dbReference>
<dbReference type="InterPro" id="IPR043148">
    <property type="entry name" value="TagF_C"/>
</dbReference>
<evidence type="ECO:0000313" key="1">
    <source>
        <dbReference type="EMBL" id="MRI65192.1"/>
    </source>
</evidence>
<dbReference type="EMBL" id="WJEE01000002">
    <property type="protein sequence ID" value="MRI65192.1"/>
    <property type="molecule type" value="Genomic_DNA"/>
</dbReference>
<dbReference type="InterPro" id="IPR003835">
    <property type="entry name" value="Glyco_trans_19"/>
</dbReference>
<protein>
    <submittedName>
        <fullName evidence="1">Uncharacterized protein</fullName>
    </submittedName>
</protein>
<dbReference type="RefSeq" id="WP_153834054.1">
    <property type="nucleotide sequence ID" value="NZ_JBHUMW010000064.1"/>
</dbReference>
<dbReference type="GO" id="GO:0008915">
    <property type="term" value="F:lipid-A-disaccharide synthase activity"/>
    <property type="evidence" value="ECO:0007669"/>
    <property type="project" value="InterPro"/>
</dbReference>
<dbReference type="GO" id="GO:0016020">
    <property type="term" value="C:membrane"/>
    <property type="evidence" value="ECO:0007669"/>
    <property type="project" value="GOC"/>
</dbReference>
<evidence type="ECO:0000313" key="2">
    <source>
        <dbReference type="Proteomes" id="UP000435187"/>
    </source>
</evidence>
<name>A0A6N7QVL3_9BACI</name>
<sequence>MNTYEKNYWTVYLDFLDDFAALEYKGYSLAHLFHYGSLIRNNKELLKSLHDPTYTSTLKNTVNDLSDIQHTFNKKKATIQIPFQKKENGKILLHDVYDLLRFPNETFYHYFDKRKTLIVQDTIPQRKEKTYLVGLQGYSIQTFDNYKSDRKAPINKLKKEAQVILSKHPNHLVYDDPTFRSRFFMQIAKIVNRVEEAANLFRKVPISTVIVPSTHYPESRTLVFVAAGYGIPTICMQHGIIGKEFGYIPKIADVDAVYGPHDMNWYHKNGVDKEGLEIIGHPRFDLIKQVPKLRQEEVKQNLAIDPTKKTILLIIRGQLLLEEWTAFLDQISTNDNVNVIIKDFKYKKTHPLQDAHSFVYSSKGYHHYDLFSIADVVVSYPSTVALEAMLAKKPVFILGESSPGYTGYYDDMGKLIQDDPQQLSTLVSDFFTNKELQSYMDKTISAFLSHSYINKIPSGHRLMRLIDKLSN</sequence>
<dbReference type="AlphaFoldDB" id="A0A6N7QVL3"/>